<keyword evidence="4 8" id="KW-0812">Transmembrane</keyword>
<evidence type="ECO:0000259" key="9">
    <source>
        <dbReference type="PROSITE" id="PS51779"/>
    </source>
</evidence>
<evidence type="ECO:0000256" key="8">
    <source>
        <dbReference type="HAMAP-Rule" id="MF_00911"/>
    </source>
</evidence>
<dbReference type="InterPro" id="IPR026579">
    <property type="entry name" value="FtsQ"/>
</dbReference>
<dbReference type="InterPro" id="IPR005548">
    <property type="entry name" value="Cell_div_FtsQ/DivIB_C"/>
</dbReference>
<keyword evidence="6 8" id="KW-0472">Membrane</keyword>
<comment type="caution">
    <text evidence="10">The sequence shown here is derived from an EMBL/GenBank/DDBJ whole genome shotgun (WGS) entry which is preliminary data.</text>
</comment>
<dbReference type="Pfam" id="PF08478">
    <property type="entry name" value="POTRA_1"/>
    <property type="match status" value="1"/>
</dbReference>
<comment type="subcellular location">
    <subcellularLocation>
        <location evidence="8">Cell membrane</location>
        <topology evidence="8">Single-pass type II membrane protein</topology>
    </subcellularLocation>
    <subcellularLocation>
        <location evidence="1">Membrane</location>
    </subcellularLocation>
    <text evidence="8">Localizes to the division septum.</text>
</comment>
<dbReference type="Pfam" id="PF03799">
    <property type="entry name" value="FtsQ_DivIB_C"/>
    <property type="match status" value="1"/>
</dbReference>
<dbReference type="Proteomes" id="UP000327011">
    <property type="component" value="Unassembled WGS sequence"/>
</dbReference>
<dbReference type="PANTHER" id="PTHR37820">
    <property type="entry name" value="CELL DIVISION PROTEIN DIVIB"/>
    <property type="match status" value="1"/>
</dbReference>
<dbReference type="HAMAP" id="MF_00911">
    <property type="entry name" value="FtsQ_subfam"/>
    <property type="match status" value="1"/>
</dbReference>
<keyword evidence="7 8" id="KW-0131">Cell cycle</keyword>
<proteinExistence type="inferred from homology"/>
<evidence type="ECO:0000256" key="6">
    <source>
        <dbReference type="ARBA" id="ARBA00023136"/>
    </source>
</evidence>
<keyword evidence="11" id="KW-1185">Reference proteome</keyword>
<dbReference type="EMBL" id="VYTZ01000003">
    <property type="protein sequence ID" value="KAA9379910.1"/>
    <property type="molecule type" value="Genomic_DNA"/>
</dbReference>
<feature type="domain" description="POTRA" evidence="9">
    <location>
        <begin position="32"/>
        <end position="100"/>
    </location>
</feature>
<keyword evidence="5 8" id="KW-1133">Transmembrane helix</keyword>
<gene>
    <name evidence="8" type="primary">ftsQ</name>
    <name evidence="10" type="ORF">F5972_09795</name>
</gene>
<comment type="similarity">
    <text evidence="8">Belongs to the FtsQ/DivIB family. FtsQ subfamily.</text>
</comment>
<evidence type="ECO:0000256" key="1">
    <source>
        <dbReference type="ARBA" id="ARBA00004370"/>
    </source>
</evidence>
<dbReference type="GO" id="GO:0090529">
    <property type="term" value="P:cell septum assembly"/>
    <property type="evidence" value="ECO:0007669"/>
    <property type="project" value="InterPro"/>
</dbReference>
<dbReference type="Gene3D" id="3.10.20.310">
    <property type="entry name" value="membrane protein fhac"/>
    <property type="match status" value="1"/>
</dbReference>
<sequence>MRRAVRRSALATLLTGGVVGVATWVVFFSPVLGVREVEITGNGRVPAEELRQAAGVRTGTPLATVDLAGVEARVRALRAVESATVGRVWPGTLRISVVERVPAAAVPLGAETAVIDRYGVVLQQVTVAPPRLPVLRVERAAADDPATRAGLTVLRALPGDLLDRLRELRAPSPRSITLKLTDGRSVTWGDARDSARKGRVLLAALAKPGKSYDVSSPGVVTVR</sequence>
<evidence type="ECO:0000256" key="3">
    <source>
        <dbReference type="ARBA" id="ARBA00022618"/>
    </source>
</evidence>
<reference evidence="10 11" key="1">
    <citation type="submission" date="2019-09" db="EMBL/GenBank/DDBJ databases">
        <title>Screening of Novel Bioactive Compounds from Soil-Associated.</title>
        <authorList>
            <person name="Gong X."/>
        </authorList>
    </citation>
    <scope>NUCLEOTIDE SEQUENCE [LARGE SCALE GENOMIC DNA]</scope>
    <source>
        <strain evidence="10 11">Gxj-6</strain>
    </source>
</reference>
<comment type="function">
    <text evidence="8">Essential cell division protein.</text>
</comment>
<evidence type="ECO:0000256" key="5">
    <source>
        <dbReference type="ARBA" id="ARBA00022989"/>
    </source>
</evidence>
<protein>
    <recommendedName>
        <fullName evidence="8">Cell division protein FtsQ</fullName>
    </recommendedName>
</protein>
<evidence type="ECO:0000313" key="11">
    <source>
        <dbReference type="Proteomes" id="UP000327011"/>
    </source>
</evidence>
<dbReference type="GO" id="GO:0005886">
    <property type="term" value="C:plasma membrane"/>
    <property type="evidence" value="ECO:0007669"/>
    <property type="project" value="UniProtKB-SubCell"/>
</dbReference>
<dbReference type="InterPro" id="IPR050487">
    <property type="entry name" value="FtsQ_DivIB"/>
</dbReference>
<keyword evidence="3 8" id="KW-0132">Cell division</keyword>
<dbReference type="PANTHER" id="PTHR37820:SF1">
    <property type="entry name" value="CELL DIVISION PROTEIN FTSQ"/>
    <property type="match status" value="1"/>
</dbReference>
<dbReference type="AlphaFoldDB" id="A0A5J5K6V8"/>
<keyword evidence="2 8" id="KW-1003">Cell membrane</keyword>
<organism evidence="10 11">
    <name type="scientific">Microbispora cellulosiformans</name>
    <dbReference type="NCBI Taxonomy" id="2614688"/>
    <lineage>
        <taxon>Bacteria</taxon>
        <taxon>Bacillati</taxon>
        <taxon>Actinomycetota</taxon>
        <taxon>Actinomycetes</taxon>
        <taxon>Streptosporangiales</taxon>
        <taxon>Streptosporangiaceae</taxon>
        <taxon>Microbispora</taxon>
    </lineage>
</organism>
<dbReference type="PROSITE" id="PS51779">
    <property type="entry name" value="POTRA"/>
    <property type="match status" value="1"/>
</dbReference>
<dbReference type="GO" id="GO:0043093">
    <property type="term" value="P:FtsZ-dependent cytokinesis"/>
    <property type="evidence" value="ECO:0007669"/>
    <property type="project" value="UniProtKB-UniRule"/>
</dbReference>
<name>A0A5J5K6V8_9ACTN</name>
<accession>A0A5J5K6V8</accession>
<dbReference type="InterPro" id="IPR034746">
    <property type="entry name" value="POTRA"/>
</dbReference>
<evidence type="ECO:0000313" key="10">
    <source>
        <dbReference type="EMBL" id="KAA9379910.1"/>
    </source>
</evidence>
<evidence type="ECO:0000256" key="7">
    <source>
        <dbReference type="ARBA" id="ARBA00023306"/>
    </source>
</evidence>
<dbReference type="GO" id="GO:0032153">
    <property type="term" value="C:cell division site"/>
    <property type="evidence" value="ECO:0007669"/>
    <property type="project" value="UniProtKB-UniRule"/>
</dbReference>
<dbReference type="InterPro" id="IPR013685">
    <property type="entry name" value="POTRA_FtsQ_type"/>
</dbReference>
<evidence type="ECO:0000256" key="4">
    <source>
        <dbReference type="ARBA" id="ARBA00022692"/>
    </source>
</evidence>
<dbReference type="RefSeq" id="WP_150933089.1">
    <property type="nucleotide sequence ID" value="NZ_VYTZ01000003.1"/>
</dbReference>
<evidence type="ECO:0000256" key="2">
    <source>
        <dbReference type="ARBA" id="ARBA00022475"/>
    </source>
</evidence>